<proteinExistence type="predicted"/>
<reference evidence="1 2" key="1">
    <citation type="submission" date="2019-03" db="EMBL/GenBank/DDBJ databases">
        <title>Genomics of glacier-inhabiting Cryobacterium strains.</title>
        <authorList>
            <person name="Liu Q."/>
            <person name="Xin Y.-H."/>
        </authorList>
    </citation>
    <scope>NUCLEOTIDE SEQUENCE [LARGE SCALE GENOMIC DNA]</scope>
    <source>
        <strain evidence="1 2">TMT2-16</strain>
    </source>
</reference>
<sequence length="248" mass="27742">MGIAAFAGPFFEGSPLLDVEAVRVYALSKHRSAWHGTRSNKYVKSAVLFETLDLCMRAADEMRVQGTYFIIEQVPAVRLWTTQTSFVLTSWSEDEPFSRVGIDAKEDWARAVLHPDVQMGCVMSLFRSQPTETDSGWVGPDVEWASQLAGKAGHDVEMDGEDGSPLCSYLSHIDSGSLYFKEQECRFRPDSVVRLAQIFDDNVQGSNSEGRASIAEARRLQAEQDRAFWDLFLDPTTGQMMMRGPKKA</sequence>
<organism evidence="1 2">
    <name type="scientific">Cryobacterium sandaracinum</name>
    <dbReference type="NCBI Taxonomy" id="1259247"/>
    <lineage>
        <taxon>Bacteria</taxon>
        <taxon>Bacillati</taxon>
        <taxon>Actinomycetota</taxon>
        <taxon>Actinomycetes</taxon>
        <taxon>Micrococcales</taxon>
        <taxon>Microbacteriaceae</taxon>
        <taxon>Cryobacterium</taxon>
    </lineage>
</organism>
<protein>
    <submittedName>
        <fullName evidence="1">Uncharacterized protein</fullName>
    </submittedName>
</protein>
<evidence type="ECO:0000313" key="1">
    <source>
        <dbReference type="EMBL" id="TFD01393.1"/>
    </source>
</evidence>
<name>A0ABY2J8W7_9MICO</name>
<keyword evidence="2" id="KW-1185">Reference proteome</keyword>
<dbReference type="Proteomes" id="UP000297851">
    <property type="component" value="Unassembled WGS sequence"/>
</dbReference>
<evidence type="ECO:0000313" key="2">
    <source>
        <dbReference type="Proteomes" id="UP000297851"/>
    </source>
</evidence>
<comment type="caution">
    <text evidence="1">The sequence shown here is derived from an EMBL/GenBank/DDBJ whole genome shotgun (WGS) entry which is preliminary data.</text>
</comment>
<accession>A0ABY2J8W7</accession>
<dbReference type="RefSeq" id="WP_134374312.1">
    <property type="nucleotide sequence ID" value="NZ_SOGO01000032.1"/>
</dbReference>
<dbReference type="EMBL" id="SOGO01000032">
    <property type="protein sequence ID" value="TFD01393.1"/>
    <property type="molecule type" value="Genomic_DNA"/>
</dbReference>
<gene>
    <name evidence="1" type="ORF">E3T25_11335</name>
</gene>